<feature type="compositionally biased region" description="Low complexity" evidence="2">
    <location>
        <begin position="168"/>
        <end position="189"/>
    </location>
</feature>
<name>A0A843U5G2_COLES</name>
<dbReference type="PANTHER" id="PTHR46327">
    <property type="entry name" value="F16F4.11 PROTEIN-RELATED"/>
    <property type="match status" value="1"/>
</dbReference>
<dbReference type="InterPro" id="IPR044822">
    <property type="entry name" value="Myb_DNA-bind_4"/>
</dbReference>
<evidence type="ECO:0000256" key="1">
    <source>
        <dbReference type="SAM" id="Coils"/>
    </source>
</evidence>
<organism evidence="4 5">
    <name type="scientific">Colocasia esculenta</name>
    <name type="common">Wild taro</name>
    <name type="synonym">Arum esculentum</name>
    <dbReference type="NCBI Taxonomy" id="4460"/>
    <lineage>
        <taxon>Eukaryota</taxon>
        <taxon>Viridiplantae</taxon>
        <taxon>Streptophyta</taxon>
        <taxon>Embryophyta</taxon>
        <taxon>Tracheophyta</taxon>
        <taxon>Spermatophyta</taxon>
        <taxon>Magnoliopsida</taxon>
        <taxon>Liliopsida</taxon>
        <taxon>Araceae</taxon>
        <taxon>Aroideae</taxon>
        <taxon>Colocasieae</taxon>
        <taxon>Colocasia</taxon>
    </lineage>
</organism>
<keyword evidence="5" id="KW-1185">Reference proteome</keyword>
<feature type="region of interest" description="Disordered" evidence="2">
    <location>
        <begin position="22"/>
        <end position="44"/>
    </location>
</feature>
<dbReference type="Gene3D" id="1.10.10.60">
    <property type="entry name" value="Homeodomain-like"/>
    <property type="match status" value="1"/>
</dbReference>
<evidence type="ECO:0000313" key="5">
    <source>
        <dbReference type="Proteomes" id="UP000652761"/>
    </source>
</evidence>
<keyword evidence="1" id="KW-0175">Coiled coil</keyword>
<dbReference type="OrthoDB" id="784295at2759"/>
<dbReference type="AlphaFoldDB" id="A0A843U5G2"/>
<sequence>MDGNGVAGRMIPGMLGLEMPLHQHHHRHQTPPPQTLQQQQQQQQQLLLFASQPPQSQAHHGDTDHTAAIASKHVYPFGGGKVKPAPSSEDEPSSAFGEECSGSMDLGMAQQQPQRGVAASVSATPSPWQRMKWTDTMVKLLIMVVYCVGDDGAPEGGGGHHNNKAAKKGGSSTAAGAAPCAGLQQQQQQKKGKWKSVSRAMMEKGYYVSPQQCEDKFNDLNKRYKRVNDILGKGTACRVVENQALLETMDHLSPKSKEEVRKLLNSKHLFFREMCAYHRSCAAAAAANAGGAGGGDPAALQTHHLQSCEALTAASDVSTQQQQQRCYHPSDVGGGAFSARGDEVGAPVKLMTSNDKLTGVGGEGDRGDEDGMAPNEDDDDDDEDDDDEEDDYGDDDDDLNEDEGHAGRAGGGGYHHPHIRRHHEEQEEDSKGFVQAGGLKRQRRSSSSSPLLPSSLSPSLSSQQQQLGVELAALTGTPEQQRQWLKWRAVELEERRVSYGRRALELEKRRFKWLRFSGNKEREMERAKLENERLSLENDRLLLLLRQKEFDLVSHHGTTSPSGPPTTSAA</sequence>
<feature type="coiled-coil region" evidence="1">
    <location>
        <begin position="489"/>
        <end position="544"/>
    </location>
</feature>
<evidence type="ECO:0000259" key="3">
    <source>
        <dbReference type="Pfam" id="PF13837"/>
    </source>
</evidence>
<feature type="region of interest" description="Disordered" evidence="2">
    <location>
        <begin position="337"/>
        <end position="465"/>
    </location>
</feature>
<evidence type="ECO:0000256" key="2">
    <source>
        <dbReference type="SAM" id="MobiDB-lite"/>
    </source>
</evidence>
<reference evidence="4" key="1">
    <citation type="submission" date="2017-07" db="EMBL/GenBank/DDBJ databases">
        <title>Taro Niue Genome Assembly and Annotation.</title>
        <authorList>
            <person name="Atibalentja N."/>
            <person name="Keating K."/>
            <person name="Fields C.J."/>
        </authorList>
    </citation>
    <scope>NUCLEOTIDE SEQUENCE</scope>
    <source>
        <strain evidence="4">Niue_2</strain>
        <tissue evidence="4">Leaf</tissue>
    </source>
</reference>
<feature type="domain" description="Myb/SANT-like DNA-binding" evidence="3">
    <location>
        <begin position="185"/>
        <end position="241"/>
    </location>
</feature>
<protein>
    <recommendedName>
        <fullName evidence="3">Myb/SANT-like DNA-binding domain-containing protein</fullName>
    </recommendedName>
</protein>
<feature type="compositionally biased region" description="Basic and acidic residues" evidence="2">
    <location>
        <begin position="422"/>
        <end position="431"/>
    </location>
</feature>
<gene>
    <name evidence="4" type="ORF">Taro_009337</name>
</gene>
<feature type="region of interest" description="Disordered" evidence="2">
    <location>
        <begin position="158"/>
        <end position="195"/>
    </location>
</feature>
<dbReference type="PANTHER" id="PTHR46327:SF2">
    <property type="entry name" value="SEQUENCE-SPECIFIC DNA BINDING TRANSCRIPTION FACTOR"/>
    <property type="match status" value="1"/>
</dbReference>
<dbReference type="EMBL" id="NMUH01000323">
    <property type="protein sequence ID" value="MQL76944.1"/>
    <property type="molecule type" value="Genomic_DNA"/>
</dbReference>
<feature type="compositionally biased region" description="Low complexity" evidence="2">
    <location>
        <begin position="445"/>
        <end position="465"/>
    </location>
</feature>
<feature type="compositionally biased region" description="Low complexity" evidence="2">
    <location>
        <begin position="35"/>
        <end position="44"/>
    </location>
</feature>
<feature type="region of interest" description="Disordered" evidence="2">
    <location>
        <begin position="79"/>
        <end position="102"/>
    </location>
</feature>
<accession>A0A843U5G2</accession>
<evidence type="ECO:0000313" key="4">
    <source>
        <dbReference type="EMBL" id="MQL76944.1"/>
    </source>
</evidence>
<comment type="caution">
    <text evidence="4">The sequence shown here is derived from an EMBL/GenBank/DDBJ whole genome shotgun (WGS) entry which is preliminary data.</text>
</comment>
<feature type="compositionally biased region" description="Acidic residues" evidence="2">
    <location>
        <begin position="366"/>
        <end position="401"/>
    </location>
</feature>
<dbReference type="Pfam" id="PF13837">
    <property type="entry name" value="Myb_DNA-bind_4"/>
    <property type="match status" value="1"/>
</dbReference>
<proteinExistence type="predicted"/>
<dbReference type="Proteomes" id="UP000652761">
    <property type="component" value="Unassembled WGS sequence"/>
</dbReference>